<dbReference type="EMBL" id="JAIVGD010000019">
    <property type="protein sequence ID" value="KAH0747969.1"/>
    <property type="molecule type" value="Genomic_DNA"/>
</dbReference>
<reference evidence="1 2" key="1">
    <citation type="journal article" date="2021" name="bioRxiv">
        <title>Chromosome-scale and haplotype-resolved genome assembly of a tetraploid potato cultivar.</title>
        <authorList>
            <person name="Sun H."/>
            <person name="Jiao W.-B."/>
            <person name="Krause K."/>
            <person name="Campoy J.A."/>
            <person name="Goel M."/>
            <person name="Folz-Donahue K."/>
            <person name="Kukat C."/>
            <person name="Huettel B."/>
            <person name="Schneeberger K."/>
        </authorList>
    </citation>
    <scope>NUCLEOTIDE SEQUENCE [LARGE SCALE GENOMIC DNA]</scope>
    <source>
        <strain evidence="1">SolTubOtavaFocal</strain>
        <tissue evidence="1">Leaves</tissue>
    </source>
</reference>
<gene>
    <name evidence="1" type="ORF">KY290_027201</name>
</gene>
<dbReference type="Proteomes" id="UP000826656">
    <property type="component" value="Unassembled WGS sequence"/>
</dbReference>
<comment type="caution">
    <text evidence="1">The sequence shown here is derived from an EMBL/GenBank/DDBJ whole genome shotgun (WGS) entry which is preliminary data.</text>
</comment>
<protein>
    <submittedName>
        <fullName evidence="1">Uncharacterized protein</fullName>
    </submittedName>
</protein>
<keyword evidence="2" id="KW-1185">Reference proteome</keyword>
<accession>A0ABQ7UG08</accession>
<evidence type="ECO:0000313" key="1">
    <source>
        <dbReference type="EMBL" id="KAH0747969.1"/>
    </source>
</evidence>
<sequence length="67" mass="7813">MENENETLYNLVDIPMYDGACLPQNHLKAYLDWLASIGQDNEFNMRLFVRKLTGPTLMWYANQDTGK</sequence>
<organism evidence="1 2">
    <name type="scientific">Solanum tuberosum</name>
    <name type="common">Potato</name>
    <dbReference type="NCBI Taxonomy" id="4113"/>
    <lineage>
        <taxon>Eukaryota</taxon>
        <taxon>Viridiplantae</taxon>
        <taxon>Streptophyta</taxon>
        <taxon>Embryophyta</taxon>
        <taxon>Tracheophyta</taxon>
        <taxon>Spermatophyta</taxon>
        <taxon>Magnoliopsida</taxon>
        <taxon>eudicotyledons</taxon>
        <taxon>Gunneridae</taxon>
        <taxon>Pentapetalae</taxon>
        <taxon>asterids</taxon>
        <taxon>lamiids</taxon>
        <taxon>Solanales</taxon>
        <taxon>Solanaceae</taxon>
        <taxon>Solanoideae</taxon>
        <taxon>Solaneae</taxon>
        <taxon>Solanum</taxon>
    </lineage>
</organism>
<evidence type="ECO:0000313" key="2">
    <source>
        <dbReference type="Proteomes" id="UP000826656"/>
    </source>
</evidence>
<name>A0ABQ7UG08_SOLTU</name>
<proteinExistence type="predicted"/>